<feature type="non-terminal residue" evidence="2">
    <location>
        <position position="1"/>
    </location>
</feature>
<reference evidence="2" key="1">
    <citation type="journal article" date="2019" name="Sci. Rep.">
        <title>Draft genome of Tanacetum cinerariifolium, the natural source of mosquito coil.</title>
        <authorList>
            <person name="Yamashiro T."/>
            <person name="Shiraishi A."/>
            <person name="Satake H."/>
            <person name="Nakayama K."/>
        </authorList>
    </citation>
    <scope>NUCLEOTIDE SEQUENCE</scope>
</reference>
<evidence type="ECO:0000256" key="1">
    <source>
        <dbReference type="SAM" id="MobiDB-lite"/>
    </source>
</evidence>
<dbReference type="EMBL" id="BKCJ011210804">
    <property type="protein sequence ID" value="GFD04313.1"/>
    <property type="molecule type" value="Genomic_DNA"/>
</dbReference>
<feature type="region of interest" description="Disordered" evidence="1">
    <location>
        <begin position="59"/>
        <end position="82"/>
    </location>
</feature>
<dbReference type="AlphaFoldDB" id="A0A699T4D1"/>
<gene>
    <name evidence="2" type="ORF">Tci_876282</name>
</gene>
<sequence>PTTQNIAFVSSQNTDNTNESVSAVTSVFVASTKVPVFSLSNVDNLSDAIIYSLFASQSNSSQLDNDDLKQIDVDDLEKMDLK</sequence>
<accession>A0A699T4D1</accession>
<comment type="caution">
    <text evidence="2">The sequence shown here is derived from an EMBL/GenBank/DDBJ whole genome shotgun (WGS) entry which is preliminary data.</text>
</comment>
<evidence type="ECO:0000313" key="2">
    <source>
        <dbReference type="EMBL" id="GFD04313.1"/>
    </source>
</evidence>
<organism evidence="2">
    <name type="scientific">Tanacetum cinerariifolium</name>
    <name type="common">Dalmatian daisy</name>
    <name type="synonym">Chrysanthemum cinerariifolium</name>
    <dbReference type="NCBI Taxonomy" id="118510"/>
    <lineage>
        <taxon>Eukaryota</taxon>
        <taxon>Viridiplantae</taxon>
        <taxon>Streptophyta</taxon>
        <taxon>Embryophyta</taxon>
        <taxon>Tracheophyta</taxon>
        <taxon>Spermatophyta</taxon>
        <taxon>Magnoliopsida</taxon>
        <taxon>eudicotyledons</taxon>
        <taxon>Gunneridae</taxon>
        <taxon>Pentapetalae</taxon>
        <taxon>asterids</taxon>
        <taxon>campanulids</taxon>
        <taxon>Asterales</taxon>
        <taxon>Asteraceae</taxon>
        <taxon>Asteroideae</taxon>
        <taxon>Anthemideae</taxon>
        <taxon>Anthemidinae</taxon>
        <taxon>Tanacetum</taxon>
    </lineage>
</organism>
<name>A0A699T4D1_TANCI</name>
<protein>
    <submittedName>
        <fullName evidence="2">Uncharacterized protein</fullName>
    </submittedName>
</protein>
<proteinExistence type="predicted"/>
<feature type="compositionally biased region" description="Basic and acidic residues" evidence="1">
    <location>
        <begin position="66"/>
        <end position="82"/>
    </location>
</feature>